<evidence type="ECO:0000256" key="4">
    <source>
        <dbReference type="ARBA" id="ARBA00022989"/>
    </source>
</evidence>
<reference evidence="8 9" key="1">
    <citation type="submission" date="2019-07" db="EMBL/GenBank/DDBJ databases">
        <title>Genomic Encyclopedia of Type Strains, Phase I: the one thousand microbial genomes (KMG-I) project.</title>
        <authorList>
            <person name="Kyrpides N."/>
        </authorList>
    </citation>
    <scope>NUCLEOTIDE SEQUENCE [LARGE SCALE GENOMIC DNA]</scope>
    <source>
        <strain evidence="8 9">DSM 13558</strain>
    </source>
</reference>
<gene>
    <name evidence="8" type="ORF">LY60_03028</name>
</gene>
<keyword evidence="9" id="KW-1185">Reference proteome</keyword>
<comment type="subcellular location">
    <subcellularLocation>
        <location evidence="1">Cell membrane</location>
        <topology evidence="1">Multi-pass membrane protein</topology>
    </subcellularLocation>
</comment>
<protein>
    <submittedName>
        <fullName evidence="8">Na+/H+ antiporter NhaC</fullName>
    </submittedName>
</protein>
<keyword evidence="3 6" id="KW-0812">Transmembrane</keyword>
<dbReference type="AlphaFoldDB" id="A0A562J4Q7"/>
<evidence type="ECO:0000256" key="5">
    <source>
        <dbReference type="ARBA" id="ARBA00023136"/>
    </source>
</evidence>
<evidence type="ECO:0000256" key="6">
    <source>
        <dbReference type="SAM" id="Phobius"/>
    </source>
</evidence>
<dbReference type="OrthoDB" id="9762978at2"/>
<dbReference type="GO" id="GO:0005886">
    <property type="term" value="C:plasma membrane"/>
    <property type="evidence" value="ECO:0007669"/>
    <property type="project" value="UniProtKB-SubCell"/>
</dbReference>
<dbReference type="Proteomes" id="UP000315343">
    <property type="component" value="Unassembled WGS sequence"/>
</dbReference>
<keyword evidence="2" id="KW-1003">Cell membrane</keyword>
<feature type="transmembrane region" description="Helical" evidence="6">
    <location>
        <begin position="297"/>
        <end position="317"/>
    </location>
</feature>
<feature type="transmembrane region" description="Helical" evidence="6">
    <location>
        <begin position="257"/>
        <end position="277"/>
    </location>
</feature>
<feature type="transmembrane region" description="Helical" evidence="6">
    <location>
        <begin position="152"/>
        <end position="178"/>
    </location>
</feature>
<feature type="transmembrane region" description="Helical" evidence="6">
    <location>
        <begin position="466"/>
        <end position="499"/>
    </location>
</feature>
<dbReference type="PANTHER" id="PTHR43478">
    <property type="entry name" value="NA+/H+ ANTIPORTER-RELATED"/>
    <property type="match status" value="1"/>
</dbReference>
<organism evidence="8 9">
    <name type="scientific">Sedimentibacter saalensis</name>
    <dbReference type="NCBI Taxonomy" id="130788"/>
    <lineage>
        <taxon>Bacteria</taxon>
        <taxon>Bacillati</taxon>
        <taxon>Bacillota</taxon>
        <taxon>Tissierellia</taxon>
        <taxon>Sedimentibacter</taxon>
    </lineage>
</organism>
<accession>A0A562J4Q7</accession>
<feature type="domain" description="Na+/H+ antiporter NhaC-like C-terminal" evidence="7">
    <location>
        <begin position="157"/>
        <end position="476"/>
    </location>
</feature>
<dbReference type="RefSeq" id="WP_145085518.1">
    <property type="nucleotide sequence ID" value="NZ_JAYFNS010000030.1"/>
</dbReference>
<feature type="transmembrane region" description="Helical" evidence="6">
    <location>
        <begin position="329"/>
        <end position="349"/>
    </location>
</feature>
<evidence type="ECO:0000313" key="8">
    <source>
        <dbReference type="EMBL" id="TWH78186.1"/>
    </source>
</evidence>
<evidence type="ECO:0000259" key="7">
    <source>
        <dbReference type="Pfam" id="PF03553"/>
    </source>
</evidence>
<keyword evidence="4 6" id="KW-1133">Transmembrane helix</keyword>
<evidence type="ECO:0000256" key="2">
    <source>
        <dbReference type="ARBA" id="ARBA00022475"/>
    </source>
</evidence>
<dbReference type="EMBL" id="VLKH01000010">
    <property type="protein sequence ID" value="TWH78186.1"/>
    <property type="molecule type" value="Genomic_DNA"/>
</dbReference>
<proteinExistence type="predicted"/>
<keyword evidence="5 6" id="KW-0472">Membrane</keyword>
<feature type="transmembrane region" description="Helical" evidence="6">
    <location>
        <begin position="198"/>
        <end position="218"/>
    </location>
</feature>
<feature type="transmembrane region" description="Helical" evidence="6">
    <location>
        <begin position="108"/>
        <end position="131"/>
    </location>
</feature>
<sequence length="510" mass="54243">MENVFGILCLLPPVVAIVFALMTKQTILSLFVAVWVGATMLNGFNPVVGFVAVFRDYFIPSIASEWNAGLLLLVTLSGGLVAMLRVTGSANAFAKIVTKKINNAKKGQIVTALSAFIFSYTEPCLILGTIMRPVTDMVRVSRAKLAYILDSMGCNLAAFSPISSYGPFIVGLISAELLAGGLTDNEWSIWLHMLPFNIYGLFAMLTVILVAIFNLNIGPMYKEELRARKEGKLLGEGVQPLVPETKAELPEGYEPSILNFAIPMICLFVSLFSTIFWTGNISENGLKEAFLNGNMTLAISMGFVGGAIGAGIVGVTTKLFSITKAFNNFVDGMAQLISVPFILICAWSVGSITGQMQVGVYLASVVENYLTPGLVPVMIFVFGAAISFATGSSWGVWSIMMPIAFPMAIAFNLPFAYVVGAVISGGLFGDQCSPISDTTILSSTGASCNHIVHVQTQLPYGLTVGISAAIGFLFGGLTGLYALSILITAVILACALLIFSKITSKQEVIA</sequence>
<comment type="caution">
    <text evidence="8">The sequence shown here is derived from an EMBL/GenBank/DDBJ whole genome shotgun (WGS) entry which is preliminary data.</text>
</comment>
<dbReference type="PANTHER" id="PTHR43478:SF1">
    <property type="entry name" value="NA+_H+ ANTIPORTER NHAC-LIKE C-TERMINAL DOMAIN-CONTAINING PROTEIN"/>
    <property type="match status" value="1"/>
</dbReference>
<feature type="transmembrane region" description="Helical" evidence="6">
    <location>
        <begin position="26"/>
        <end position="54"/>
    </location>
</feature>
<feature type="transmembrane region" description="Helical" evidence="6">
    <location>
        <begin position="66"/>
        <end position="88"/>
    </location>
</feature>
<feature type="transmembrane region" description="Helical" evidence="6">
    <location>
        <begin position="369"/>
        <end position="391"/>
    </location>
</feature>
<dbReference type="Pfam" id="PF03553">
    <property type="entry name" value="Na_H_antiporter"/>
    <property type="match status" value="1"/>
</dbReference>
<feature type="transmembrane region" description="Helical" evidence="6">
    <location>
        <begin position="403"/>
        <end position="428"/>
    </location>
</feature>
<evidence type="ECO:0000313" key="9">
    <source>
        <dbReference type="Proteomes" id="UP000315343"/>
    </source>
</evidence>
<evidence type="ECO:0000256" key="3">
    <source>
        <dbReference type="ARBA" id="ARBA00022692"/>
    </source>
</evidence>
<dbReference type="InterPro" id="IPR018461">
    <property type="entry name" value="Na/H_Antiport_NhaC-like_C"/>
</dbReference>
<name>A0A562J4Q7_9FIRM</name>
<evidence type="ECO:0000256" key="1">
    <source>
        <dbReference type="ARBA" id="ARBA00004651"/>
    </source>
</evidence>